<protein>
    <submittedName>
        <fullName evidence="8">Type IV prepilin peptidase TadV/CpaA</fullName>
    </submittedName>
</protein>
<dbReference type="STRING" id="1109412.BN1221_00745c"/>
<evidence type="ECO:0000256" key="5">
    <source>
        <dbReference type="ARBA" id="ARBA00023136"/>
    </source>
</evidence>
<evidence type="ECO:0000256" key="1">
    <source>
        <dbReference type="ARBA" id="ARBA00004651"/>
    </source>
</evidence>
<keyword evidence="9" id="KW-1185">Reference proteome</keyword>
<evidence type="ECO:0000256" key="6">
    <source>
        <dbReference type="SAM" id="Phobius"/>
    </source>
</evidence>
<keyword evidence="2" id="KW-1003">Cell membrane</keyword>
<keyword evidence="4 6" id="KW-1133">Transmembrane helix</keyword>
<evidence type="ECO:0000256" key="3">
    <source>
        <dbReference type="ARBA" id="ARBA00022692"/>
    </source>
</evidence>
<dbReference type="AlphaFoldDB" id="A0A0G4JR20"/>
<organism evidence="8 9">
    <name type="scientific">Brenneria goodwinii</name>
    <dbReference type="NCBI Taxonomy" id="1109412"/>
    <lineage>
        <taxon>Bacteria</taxon>
        <taxon>Pseudomonadati</taxon>
        <taxon>Pseudomonadota</taxon>
        <taxon>Gammaproteobacteria</taxon>
        <taxon>Enterobacterales</taxon>
        <taxon>Pectobacteriaceae</taxon>
        <taxon>Brenneria</taxon>
    </lineage>
</organism>
<evidence type="ECO:0000256" key="2">
    <source>
        <dbReference type="ARBA" id="ARBA00022475"/>
    </source>
</evidence>
<keyword evidence="3 6" id="KW-0812">Transmembrane</keyword>
<evidence type="ECO:0000256" key="4">
    <source>
        <dbReference type="ARBA" id="ARBA00022989"/>
    </source>
</evidence>
<dbReference type="PANTHER" id="PTHR36506">
    <property type="entry name" value="PREFLAGELLIN PEPTIDASE"/>
    <property type="match status" value="1"/>
</dbReference>
<dbReference type="PANTHER" id="PTHR36506:SF1">
    <property type="entry name" value="PREFLAGELLIN PEPTIDASE"/>
    <property type="match status" value="1"/>
</dbReference>
<dbReference type="EMBL" id="CGIG01000001">
    <property type="protein sequence ID" value="CPR14338.1"/>
    <property type="molecule type" value="Genomic_DNA"/>
</dbReference>
<feature type="transmembrane region" description="Helical" evidence="6">
    <location>
        <begin position="164"/>
        <end position="183"/>
    </location>
</feature>
<feature type="transmembrane region" description="Helical" evidence="6">
    <location>
        <begin position="35"/>
        <end position="53"/>
    </location>
</feature>
<proteinExistence type="predicted"/>
<dbReference type="OrthoDB" id="6103972at2"/>
<dbReference type="GO" id="GO:0005886">
    <property type="term" value="C:plasma membrane"/>
    <property type="evidence" value="ECO:0007669"/>
    <property type="project" value="UniProtKB-SubCell"/>
</dbReference>
<feature type="domain" description="Prepilin type IV endopeptidase peptidase" evidence="7">
    <location>
        <begin position="12"/>
        <end position="124"/>
    </location>
</feature>
<dbReference type="Proteomes" id="UP000044377">
    <property type="component" value="Unassembled WGS sequence"/>
</dbReference>
<evidence type="ECO:0000313" key="8">
    <source>
        <dbReference type="EMBL" id="CPR14338.1"/>
    </source>
</evidence>
<dbReference type="Gene3D" id="1.20.120.1220">
    <property type="match status" value="1"/>
</dbReference>
<evidence type="ECO:0000259" key="7">
    <source>
        <dbReference type="Pfam" id="PF01478"/>
    </source>
</evidence>
<gene>
    <name evidence="8" type="ORF">BN1221_00745c</name>
</gene>
<dbReference type="InterPro" id="IPR000045">
    <property type="entry name" value="Prepilin_IV_endopep_pep"/>
</dbReference>
<dbReference type="Pfam" id="PF01478">
    <property type="entry name" value="Peptidase_A24"/>
    <property type="match status" value="1"/>
</dbReference>
<dbReference type="GO" id="GO:0004190">
    <property type="term" value="F:aspartic-type endopeptidase activity"/>
    <property type="evidence" value="ECO:0007669"/>
    <property type="project" value="InterPro"/>
</dbReference>
<keyword evidence="5 6" id="KW-0472">Membrane</keyword>
<evidence type="ECO:0000313" key="9">
    <source>
        <dbReference type="Proteomes" id="UP000044377"/>
    </source>
</evidence>
<comment type="subcellular location">
    <subcellularLocation>
        <location evidence="1">Cell membrane</location>
        <topology evidence="1">Multi-pass membrane protein</topology>
    </subcellularLocation>
</comment>
<accession>A0A0G4JR20</accession>
<name>A0A0G4JR20_9GAMM</name>
<dbReference type="RefSeq" id="WP_048636175.1">
    <property type="nucleotide sequence ID" value="NZ_CGIG01000001.1"/>
</dbReference>
<feature type="transmembrane region" description="Helical" evidence="6">
    <location>
        <begin position="6"/>
        <end position="28"/>
    </location>
</feature>
<feature type="transmembrane region" description="Helical" evidence="6">
    <location>
        <begin position="65"/>
        <end position="84"/>
    </location>
</feature>
<dbReference type="InterPro" id="IPR052218">
    <property type="entry name" value="Preflagellin_Peptidase"/>
</dbReference>
<sequence length="184" mass="19684">MVAYYTHWLQTILLAGCLLWCVGTDLLVRKIPNQAVLLLLAGWLVFSLTDVLQSGAFDGEKLRQTLWSLPGAAVVLIVGFLLFLTGRLGAGDVKLMSVLCLWVGHGHQIVFVMITALAGGVLALGLPLLNTVPAAVAMGIQMINRMFKSRLPMPPALPADLSQGIPYGIAIAFGAMSVLVFPLF</sequence>
<reference evidence="9" key="1">
    <citation type="submission" date="2015-01" db="EMBL/GenBank/DDBJ databases">
        <authorList>
            <person name="Paterson Steve"/>
        </authorList>
    </citation>
    <scope>NUCLEOTIDE SEQUENCE [LARGE SCALE GENOMIC DNA]</scope>
    <source>
        <strain evidence="9">OBR1</strain>
    </source>
</reference>